<evidence type="ECO:0000313" key="2">
    <source>
        <dbReference type="EMBL" id="VEL24832.1"/>
    </source>
</evidence>
<organism evidence="2 3">
    <name type="scientific">Protopolystoma xenopodis</name>
    <dbReference type="NCBI Taxonomy" id="117903"/>
    <lineage>
        <taxon>Eukaryota</taxon>
        <taxon>Metazoa</taxon>
        <taxon>Spiralia</taxon>
        <taxon>Lophotrochozoa</taxon>
        <taxon>Platyhelminthes</taxon>
        <taxon>Monogenea</taxon>
        <taxon>Polyopisthocotylea</taxon>
        <taxon>Polystomatidea</taxon>
        <taxon>Polystomatidae</taxon>
        <taxon>Protopolystoma</taxon>
    </lineage>
</organism>
<accession>A0A448X0M8</accession>
<sequence>MDLFTLQHQFQVDLDESVCDEENSPILSTPIISSSSILGSPSSVPLLPGISLSSILPLPTTQIHLQNHEQHQPQLVSLQPGQPPLLSTLNLLPLYQTRQVLPTNVVRFSFKPQLGQQLLQVGSLEQSLGVLGQMRPLQPICNQSQTYHQNNPVDIQLNPLLNNPLHQPEQQEQQSHLIYLPCPPHSNTGKPRVQEQTPLKQHQSPQHQKLSCTGRAQRFKVEHPCRSTEGVLQPANYLANGLILLPPIFTIASSSNVSTSLAYTNVPTMSISNPISSFRPPFSRSDESNIVTITPCTSRLPKEVLKPSSITLGASATLEKDLNISDFIKYRSPSLLLPSRQSVTFSSSPSEIISESANKENIPTTKAMVSINDKSICFFICLSPLLLLWQFKA</sequence>
<dbReference type="AlphaFoldDB" id="A0A448X0M8"/>
<dbReference type="EMBL" id="CAAALY010069933">
    <property type="protein sequence ID" value="VEL24832.1"/>
    <property type="molecule type" value="Genomic_DNA"/>
</dbReference>
<gene>
    <name evidence="2" type="ORF">PXEA_LOCUS18272</name>
</gene>
<reference evidence="2" key="1">
    <citation type="submission" date="2018-11" db="EMBL/GenBank/DDBJ databases">
        <authorList>
            <consortium name="Pathogen Informatics"/>
        </authorList>
    </citation>
    <scope>NUCLEOTIDE SEQUENCE</scope>
</reference>
<name>A0A448X0M8_9PLAT</name>
<comment type="caution">
    <text evidence="2">The sequence shown here is derived from an EMBL/GenBank/DDBJ whole genome shotgun (WGS) entry which is preliminary data.</text>
</comment>
<evidence type="ECO:0000313" key="3">
    <source>
        <dbReference type="Proteomes" id="UP000784294"/>
    </source>
</evidence>
<proteinExistence type="predicted"/>
<protein>
    <submittedName>
        <fullName evidence="2">Uncharacterized protein</fullName>
    </submittedName>
</protein>
<feature type="compositionally biased region" description="Polar residues" evidence="1">
    <location>
        <begin position="185"/>
        <end position="211"/>
    </location>
</feature>
<feature type="region of interest" description="Disordered" evidence="1">
    <location>
        <begin position="179"/>
        <end position="211"/>
    </location>
</feature>
<dbReference type="Proteomes" id="UP000784294">
    <property type="component" value="Unassembled WGS sequence"/>
</dbReference>
<keyword evidence="3" id="KW-1185">Reference proteome</keyword>
<evidence type="ECO:0000256" key="1">
    <source>
        <dbReference type="SAM" id="MobiDB-lite"/>
    </source>
</evidence>